<reference evidence="2" key="2">
    <citation type="journal article" date="2022" name="Syst. Appl. Microbiol.">
        <title>Physiological and genomic characterisation of Luteimonas fraxinea sp. nov., a bacterial species associated with trees tolerant to ash dieback.</title>
        <authorList>
            <person name="Ulrich K."/>
            <person name="Becker R."/>
            <person name="Behrendt U."/>
            <person name="Kube M."/>
            <person name="Schneck V."/>
            <person name="Ulrich A."/>
        </authorList>
    </citation>
    <scope>NUCLEOTIDE SEQUENCE</scope>
    <source>
        <strain evidence="2">A1P009</strain>
    </source>
</reference>
<organism evidence="2 3">
    <name type="scientific">Luteimonas fraxinea</name>
    <dbReference type="NCBI Taxonomy" id="2901869"/>
    <lineage>
        <taxon>Bacteria</taxon>
        <taxon>Pseudomonadati</taxon>
        <taxon>Pseudomonadota</taxon>
        <taxon>Gammaproteobacteria</taxon>
        <taxon>Lysobacterales</taxon>
        <taxon>Lysobacteraceae</taxon>
        <taxon>Luteimonas</taxon>
    </lineage>
</organism>
<accession>A0ABS8UDS6</accession>
<dbReference type="EMBL" id="JAJQKU010000002">
    <property type="protein sequence ID" value="MCD9096670.1"/>
    <property type="molecule type" value="Genomic_DNA"/>
</dbReference>
<feature type="transmembrane region" description="Helical" evidence="1">
    <location>
        <begin position="123"/>
        <end position="148"/>
    </location>
</feature>
<evidence type="ECO:0000313" key="2">
    <source>
        <dbReference type="EMBL" id="MCD9096670.1"/>
    </source>
</evidence>
<feature type="transmembrane region" description="Helical" evidence="1">
    <location>
        <begin position="87"/>
        <end position="111"/>
    </location>
</feature>
<comment type="caution">
    <text evidence="2">The sequence shown here is derived from an EMBL/GenBank/DDBJ whole genome shotgun (WGS) entry which is preliminary data.</text>
</comment>
<dbReference type="Proteomes" id="UP001430360">
    <property type="component" value="Unassembled WGS sequence"/>
</dbReference>
<keyword evidence="1" id="KW-1133">Transmembrane helix</keyword>
<feature type="transmembrane region" description="Helical" evidence="1">
    <location>
        <begin position="43"/>
        <end position="66"/>
    </location>
</feature>
<evidence type="ECO:0000313" key="3">
    <source>
        <dbReference type="Proteomes" id="UP001430360"/>
    </source>
</evidence>
<feature type="transmembrane region" description="Helical" evidence="1">
    <location>
        <begin position="12"/>
        <end position="31"/>
    </location>
</feature>
<keyword evidence="1" id="KW-0812">Transmembrane</keyword>
<name>A0ABS8UDS6_9GAMM</name>
<proteinExistence type="predicted"/>
<keyword evidence="1" id="KW-0472">Membrane</keyword>
<sequence length="157" mass="16754">MRTASQEMNWGSLVLATVILGTMGLVFVGGAQEIHQNGGDAVATGSATALGLGIWGVLAALYWLNWRSAKFRALQSREPWRQPKKGGFLLGAGLGFVALIALQAGAMFAVMPSEGLPEDLRVAALYVAFSPFIGIAYLVVPLMTGWMWRVVRATSLT</sequence>
<reference evidence="2" key="1">
    <citation type="submission" date="2021-12" db="EMBL/GenBank/DDBJ databases">
        <authorList>
            <person name="Ulrich A."/>
        </authorList>
    </citation>
    <scope>NUCLEOTIDE SEQUENCE</scope>
    <source>
        <strain evidence="2">A1P009</strain>
    </source>
</reference>
<keyword evidence="3" id="KW-1185">Reference proteome</keyword>
<gene>
    <name evidence="2" type="ORF">LTT95_06910</name>
</gene>
<evidence type="ECO:0000256" key="1">
    <source>
        <dbReference type="SAM" id="Phobius"/>
    </source>
</evidence>
<protein>
    <submittedName>
        <fullName evidence="2">Uncharacterized protein</fullName>
    </submittedName>
</protein>
<dbReference type="RefSeq" id="WP_232135497.1">
    <property type="nucleotide sequence ID" value="NZ_JAJQKU010000002.1"/>
</dbReference>